<evidence type="ECO:0000313" key="2">
    <source>
        <dbReference type="EMBL" id="GFH17394.1"/>
    </source>
</evidence>
<dbReference type="SUPFAM" id="SSF56019">
    <property type="entry name" value="The spindle assembly checkpoint protein mad2"/>
    <property type="match status" value="1"/>
</dbReference>
<dbReference type="InterPro" id="IPR003511">
    <property type="entry name" value="HORMA_dom"/>
</dbReference>
<dbReference type="AlphaFoldDB" id="A0A699ZES4"/>
<dbReference type="InterPro" id="IPR036570">
    <property type="entry name" value="HORMA_dom_sf"/>
</dbReference>
<keyword evidence="3" id="KW-1185">Reference proteome</keyword>
<feature type="domain" description="HORMA" evidence="1">
    <location>
        <begin position="1"/>
        <end position="57"/>
    </location>
</feature>
<accession>A0A699ZES4</accession>
<gene>
    <name evidence="2" type="ORF">HaLaN_14024</name>
</gene>
<name>A0A699ZES4_HAELA</name>
<dbReference type="EMBL" id="BLLF01001141">
    <property type="protein sequence ID" value="GFH17394.1"/>
    <property type="molecule type" value="Genomic_DNA"/>
</dbReference>
<evidence type="ECO:0000313" key="3">
    <source>
        <dbReference type="Proteomes" id="UP000485058"/>
    </source>
</evidence>
<organism evidence="2 3">
    <name type="scientific">Haematococcus lacustris</name>
    <name type="common">Green alga</name>
    <name type="synonym">Haematococcus pluvialis</name>
    <dbReference type="NCBI Taxonomy" id="44745"/>
    <lineage>
        <taxon>Eukaryota</taxon>
        <taxon>Viridiplantae</taxon>
        <taxon>Chlorophyta</taxon>
        <taxon>core chlorophytes</taxon>
        <taxon>Chlorophyceae</taxon>
        <taxon>CS clade</taxon>
        <taxon>Chlamydomonadales</taxon>
        <taxon>Haematococcaceae</taxon>
        <taxon>Haematococcus</taxon>
    </lineage>
</organism>
<comment type="caution">
    <text evidence="2">The sequence shown here is derived from an EMBL/GenBank/DDBJ whole genome shotgun (WGS) entry which is preliminary data.</text>
</comment>
<sequence length="57" mass="6463">MVLVVTEADTKDVLERWTFDIDTNKDVVAGKGPLPDKPEKEITQEIQAIMRQPWLGP</sequence>
<reference evidence="2 3" key="1">
    <citation type="submission" date="2020-02" db="EMBL/GenBank/DDBJ databases">
        <title>Draft genome sequence of Haematococcus lacustris strain NIES-144.</title>
        <authorList>
            <person name="Morimoto D."/>
            <person name="Nakagawa S."/>
            <person name="Yoshida T."/>
            <person name="Sawayama S."/>
        </authorList>
    </citation>
    <scope>NUCLEOTIDE SEQUENCE [LARGE SCALE GENOMIC DNA]</scope>
    <source>
        <strain evidence="2 3">NIES-144</strain>
    </source>
</reference>
<proteinExistence type="predicted"/>
<dbReference type="Gene3D" id="3.30.900.10">
    <property type="entry name" value="HORMA domain"/>
    <property type="match status" value="1"/>
</dbReference>
<dbReference type="Proteomes" id="UP000485058">
    <property type="component" value="Unassembled WGS sequence"/>
</dbReference>
<protein>
    <submittedName>
        <fullName evidence="2">HORMA domain-containing protein</fullName>
    </submittedName>
</protein>
<dbReference type="PROSITE" id="PS50815">
    <property type="entry name" value="HORMA"/>
    <property type="match status" value="1"/>
</dbReference>
<evidence type="ECO:0000259" key="1">
    <source>
        <dbReference type="PROSITE" id="PS50815"/>
    </source>
</evidence>